<comment type="caution">
    <text evidence="1">The sequence shown here is derived from an EMBL/GenBank/DDBJ whole genome shotgun (WGS) entry which is preliminary data.</text>
</comment>
<dbReference type="GO" id="GO:0005549">
    <property type="term" value="F:odorant binding"/>
    <property type="evidence" value="ECO:0007669"/>
    <property type="project" value="InterPro"/>
</dbReference>
<accession>A0A8K0CJU5</accession>
<evidence type="ECO:0000313" key="1">
    <source>
        <dbReference type="EMBL" id="KAF2885220.1"/>
    </source>
</evidence>
<proteinExistence type="predicted"/>
<organism evidence="1 2">
    <name type="scientific">Ignelater luminosus</name>
    <name type="common">Cucubano</name>
    <name type="synonym">Pyrophorus luminosus</name>
    <dbReference type="NCBI Taxonomy" id="2038154"/>
    <lineage>
        <taxon>Eukaryota</taxon>
        <taxon>Metazoa</taxon>
        <taxon>Ecdysozoa</taxon>
        <taxon>Arthropoda</taxon>
        <taxon>Hexapoda</taxon>
        <taxon>Insecta</taxon>
        <taxon>Pterygota</taxon>
        <taxon>Neoptera</taxon>
        <taxon>Endopterygota</taxon>
        <taxon>Coleoptera</taxon>
        <taxon>Polyphaga</taxon>
        <taxon>Elateriformia</taxon>
        <taxon>Elateroidea</taxon>
        <taxon>Elateridae</taxon>
        <taxon>Agrypninae</taxon>
        <taxon>Pyrophorini</taxon>
        <taxon>Ignelater</taxon>
    </lineage>
</organism>
<protein>
    <submittedName>
        <fullName evidence="1">Uncharacterized protein</fullName>
    </submittedName>
</protein>
<keyword evidence="2" id="KW-1185">Reference proteome</keyword>
<dbReference type="AlphaFoldDB" id="A0A8K0CJU5"/>
<dbReference type="Pfam" id="PF01395">
    <property type="entry name" value="PBP_GOBP"/>
    <property type="match status" value="1"/>
</dbReference>
<dbReference type="Proteomes" id="UP000801492">
    <property type="component" value="Unassembled WGS sequence"/>
</dbReference>
<dbReference type="Gene3D" id="1.10.238.20">
    <property type="entry name" value="Pheromone/general odorant binding protein domain"/>
    <property type="match status" value="1"/>
</dbReference>
<dbReference type="SUPFAM" id="SSF47565">
    <property type="entry name" value="Insect pheromone/odorant-binding proteins"/>
    <property type="match status" value="1"/>
</dbReference>
<gene>
    <name evidence="1" type="ORF">ILUMI_20939</name>
</gene>
<dbReference type="InterPro" id="IPR006170">
    <property type="entry name" value="PBP/GOBP"/>
</dbReference>
<dbReference type="EMBL" id="VTPC01089976">
    <property type="protein sequence ID" value="KAF2885220.1"/>
    <property type="molecule type" value="Genomic_DNA"/>
</dbReference>
<sequence length="129" mass="14749">MPKVLKETREQAFSCVSELGPEVANASRIRDEKQLPEDNSVVDQLWGCVWEKKGIVDKQGVVYPEKLRAYLVDVISIVPLPPKVDIKSIADKITERCKDMEGRDYKQKSVKMQNCVIKEAWNIDNQSKD</sequence>
<reference evidence="1" key="1">
    <citation type="submission" date="2019-08" db="EMBL/GenBank/DDBJ databases">
        <title>The genome of the North American firefly Photinus pyralis.</title>
        <authorList>
            <consortium name="Photinus pyralis genome working group"/>
            <person name="Fallon T.R."/>
            <person name="Sander Lower S.E."/>
            <person name="Weng J.-K."/>
        </authorList>
    </citation>
    <scope>NUCLEOTIDE SEQUENCE</scope>
    <source>
        <strain evidence="1">TRF0915ILg1</strain>
        <tissue evidence="1">Whole body</tissue>
    </source>
</reference>
<dbReference type="OrthoDB" id="6747791at2759"/>
<name>A0A8K0CJU5_IGNLU</name>
<evidence type="ECO:0000313" key="2">
    <source>
        <dbReference type="Proteomes" id="UP000801492"/>
    </source>
</evidence>
<dbReference type="InterPro" id="IPR036728">
    <property type="entry name" value="PBP_GOBP_sf"/>
</dbReference>